<dbReference type="GO" id="GO:0005886">
    <property type="term" value="C:plasma membrane"/>
    <property type="evidence" value="ECO:0007669"/>
    <property type="project" value="UniProtKB-SubCell"/>
</dbReference>
<evidence type="ECO:0000256" key="5">
    <source>
        <dbReference type="ARBA" id="ARBA00022989"/>
    </source>
</evidence>
<protein>
    <submittedName>
        <fullName evidence="9">Peptide/nickel transport system permease protein</fullName>
    </submittedName>
</protein>
<dbReference type="Proteomes" id="UP000199473">
    <property type="component" value="Unassembled WGS sequence"/>
</dbReference>
<dbReference type="Pfam" id="PF00528">
    <property type="entry name" value="BPD_transp_1"/>
    <property type="match status" value="1"/>
</dbReference>
<feature type="transmembrane region" description="Helical" evidence="7">
    <location>
        <begin position="93"/>
        <end position="118"/>
    </location>
</feature>
<organism evidence="9 10">
    <name type="scientific">Falsiroseomonas stagni DSM 19981</name>
    <dbReference type="NCBI Taxonomy" id="1123062"/>
    <lineage>
        <taxon>Bacteria</taxon>
        <taxon>Pseudomonadati</taxon>
        <taxon>Pseudomonadota</taxon>
        <taxon>Alphaproteobacteria</taxon>
        <taxon>Acetobacterales</taxon>
        <taxon>Roseomonadaceae</taxon>
        <taxon>Falsiroseomonas</taxon>
    </lineage>
</organism>
<dbReference type="GO" id="GO:0055085">
    <property type="term" value="P:transmembrane transport"/>
    <property type="evidence" value="ECO:0007669"/>
    <property type="project" value="InterPro"/>
</dbReference>
<comment type="subcellular location">
    <subcellularLocation>
        <location evidence="1 7">Cell membrane</location>
        <topology evidence="1 7">Multi-pass membrane protein</topology>
    </subcellularLocation>
</comment>
<feature type="transmembrane region" description="Helical" evidence="7">
    <location>
        <begin position="29"/>
        <end position="51"/>
    </location>
</feature>
<keyword evidence="2 7" id="KW-0813">Transport</keyword>
<dbReference type="Gene3D" id="1.10.3720.10">
    <property type="entry name" value="MetI-like"/>
    <property type="match status" value="1"/>
</dbReference>
<evidence type="ECO:0000259" key="8">
    <source>
        <dbReference type="PROSITE" id="PS50928"/>
    </source>
</evidence>
<keyword evidence="10" id="KW-1185">Reference proteome</keyword>
<feature type="transmembrane region" description="Helical" evidence="7">
    <location>
        <begin position="155"/>
        <end position="173"/>
    </location>
</feature>
<dbReference type="STRING" id="1123062.SAMN02745775_102640"/>
<evidence type="ECO:0000256" key="3">
    <source>
        <dbReference type="ARBA" id="ARBA00022475"/>
    </source>
</evidence>
<dbReference type="PANTHER" id="PTHR43386">
    <property type="entry name" value="OLIGOPEPTIDE TRANSPORT SYSTEM PERMEASE PROTEIN APPC"/>
    <property type="match status" value="1"/>
</dbReference>
<dbReference type="EMBL" id="FOSQ01000002">
    <property type="protein sequence ID" value="SFK45989.1"/>
    <property type="molecule type" value="Genomic_DNA"/>
</dbReference>
<evidence type="ECO:0000256" key="7">
    <source>
        <dbReference type="RuleBase" id="RU363032"/>
    </source>
</evidence>
<feature type="transmembrane region" description="Helical" evidence="7">
    <location>
        <begin position="208"/>
        <end position="237"/>
    </location>
</feature>
<dbReference type="InterPro" id="IPR025966">
    <property type="entry name" value="OppC_N"/>
</dbReference>
<evidence type="ECO:0000256" key="2">
    <source>
        <dbReference type="ARBA" id="ARBA00022448"/>
    </source>
</evidence>
<accession>A0A1I3ZR05</accession>
<dbReference type="InterPro" id="IPR000515">
    <property type="entry name" value="MetI-like"/>
</dbReference>
<keyword evidence="5 7" id="KW-1133">Transmembrane helix</keyword>
<evidence type="ECO:0000256" key="1">
    <source>
        <dbReference type="ARBA" id="ARBA00004651"/>
    </source>
</evidence>
<dbReference type="PANTHER" id="PTHR43386:SF25">
    <property type="entry name" value="PEPTIDE ABC TRANSPORTER PERMEASE PROTEIN"/>
    <property type="match status" value="1"/>
</dbReference>
<dbReference type="InterPro" id="IPR050366">
    <property type="entry name" value="BP-dependent_transpt_permease"/>
</dbReference>
<keyword evidence="6 7" id="KW-0472">Membrane</keyword>
<dbReference type="InterPro" id="IPR035906">
    <property type="entry name" value="MetI-like_sf"/>
</dbReference>
<evidence type="ECO:0000313" key="9">
    <source>
        <dbReference type="EMBL" id="SFK45989.1"/>
    </source>
</evidence>
<dbReference type="OrthoDB" id="9774870at2"/>
<evidence type="ECO:0000256" key="4">
    <source>
        <dbReference type="ARBA" id="ARBA00022692"/>
    </source>
</evidence>
<dbReference type="CDD" id="cd06261">
    <property type="entry name" value="TM_PBP2"/>
    <property type="match status" value="1"/>
</dbReference>
<keyword evidence="3" id="KW-1003">Cell membrane</keyword>
<dbReference type="RefSeq" id="WP_092958883.1">
    <property type="nucleotide sequence ID" value="NZ_FOSQ01000002.1"/>
</dbReference>
<sequence>MSATVAMPAKAPGTGYWRGVGRRFARQPLAMAAAMVLLVVVLSAIGADWIAPADPFQTSVSRRLAAIGTPGRWLGGDELGRDMLSRLIHGGRVSLAMAIVPVAVALVIGGFLGVLAGYAGGAVNMAIMRVMDVFYAYPSILLAVAIAGALGPGMVNGMVALTLVFVAPIARVAESVTTQVRANDYVVAARLSGAPTSMILRRHVLNNVAGPVLVFAASQVSVSIIAASGLSFLGLGVSPPQADWGLMLSALRQALYVNPWVAALPGAAIFLCSMAVNIVSDGIRRAMELRR</sequence>
<feature type="domain" description="ABC transmembrane type-1" evidence="8">
    <location>
        <begin position="91"/>
        <end position="280"/>
    </location>
</feature>
<dbReference type="Pfam" id="PF12911">
    <property type="entry name" value="OppC_N"/>
    <property type="match status" value="1"/>
</dbReference>
<feature type="transmembrane region" description="Helical" evidence="7">
    <location>
        <begin position="130"/>
        <end position="149"/>
    </location>
</feature>
<comment type="similarity">
    <text evidence="7">Belongs to the binding-protein-dependent transport system permease family.</text>
</comment>
<gene>
    <name evidence="9" type="ORF">SAMN02745775_102640</name>
</gene>
<evidence type="ECO:0000313" key="10">
    <source>
        <dbReference type="Proteomes" id="UP000199473"/>
    </source>
</evidence>
<dbReference type="PROSITE" id="PS50928">
    <property type="entry name" value="ABC_TM1"/>
    <property type="match status" value="1"/>
</dbReference>
<reference evidence="9 10" key="1">
    <citation type="submission" date="2016-10" db="EMBL/GenBank/DDBJ databases">
        <authorList>
            <person name="de Groot N.N."/>
        </authorList>
    </citation>
    <scope>NUCLEOTIDE SEQUENCE [LARGE SCALE GENOMIC DNA]</scope>
    <source>
        <strain evidence="9 10">DSM 19981</strain>
    </source>
</reference>
<proteinExistence type="inferred from homology"/>
<evidence type="ECO:0000256" key="6">
    <source>
        <dbReference type="ARBA" id="ARBA00023136"/>
    </source>
</evidence>
<feature type="transmembrane region" description="Helical" evidence="7">
    <location>
        <begin position="257"/>
        <end position="280"/>
    </location>
</feature>
<name>A0A1I3ZR05_9PROT</name>
<dbReference type="SUPFAM" id="SSF161098">
    <property type="entry name" value="MetI-like"/>
    <property type="match status" value="1"/>
</dbReference>
<dbReference type="AlphaFoldDB" id="A0A1I3ZR05"/>
<keyword evidence="4 7" id="KW-0812">Transmembrane</keyword>